<protein>
    <submittedName>
        <fullName evidence="3">Serine hydrolase</fullName>
    </submittedName>
</protein>
<dbReference type="AlphaFoldDB" id="A0A5J5IJK0"/>
<evidence type="ECO:0000313" key="4">
    <source>
        <dbReference type="Proteomes" id="UP000326903"/>
    </source>
</evidence>
<dbReference type="NCBIfam" id="TIGR04183">
    <property type="entry name" value="Por_Secre_tail"/>
    <property type="match status" value="1"/>
</dbReference>
<evidence type="ECO:0000259" key="2">
    <source>
        <dbReference type="Pfam" id="PF18962"/>
    </source>
</evidence>
<feature type="domain" description="Secretion system C-terminal sorting" evidence="2">
    <location>
        <begin position="476"/>
        <end position="551"/>
    </location>
</feature>
<dbReference type="InterPro" id="IPR050491">
    <property type="entry name" value="AmpC-like"/>
</dbReference>
<accession>A0A5J5IJK0</accession>
<reference evidence="3 4" key="1">
    <citation type="submission" date="2019-09" db="EMBL/GenBank/DDBJ databases">
        <title>Draft genome sequence of Ginsengibacter sp. BR5-29.</title>
        <authorList>
            <person name="Im W.-T."/>
        </authorList>
    </citation>
    <scope>NUCLEOTIDE SEQUENCE [LARGE SCALE GENOMIC DNA]</scope>
    <source>
        <strain evidence="3 4">BR5-29</strain>
    </source>
</reference>
<keyword evidence="3" id="KW-0378">Hydrolase</keyword>
<organism evidence="3 4">
    <name type="scientific">Ginsengibacter hankyongi</name>
    <dbReference type="NCBI Taxonomy" id="2607284"/>
    <lineage>
        <taxon>Bacteria</taxon>
        <taxon>Pseudomonadati</taxon>
        <taxon>Bacteroidota</taxon>
        <taxon>Chitinophagia</taxon>
        <taxon>Chitinophagales</taxon>
        <taxon>Chitinophagaceae</taxon>
        <taxon>Ginsengibacter</taxon>
    </lineage>
</organism>
<dbReference type="Pfam" id="PF00144">
    <property type="entry name" value="Beta-lactamase"/>
    <property type="match status" value="1"/>
</dbReference>
<dbReference type="InterPro" id="IPR026444">
    <property type="entry name" value="Secre_tail"/>
</dbReference>
<dbReference type="RefSeq" id="WP_150413308.1">
    <property type="nucleotide sequence ID" value="NZ_VYQF01000001.1"/>
</dbReference>
<dbReference type="Proteomes" id="UP000326903">
    <property type="component" value="Unassembled WGS sequence"/>
</dbReference>
<dbReference type="GO" id="GO:0016787">
    <property type="term" value="F:hydrolase activity"/>
    <property type="evidence" value="ECO:0007669"/>
    <property type="project" value="UniProtKB-KW"/>
</dbReference>
<name>A0A5J5IJK0_9BACT</name>
<dbReference type="PANTHER" id="PTHR46825:SF7">
    <property type="entry name" value="D-ALANYL-D-ALANINE CARBOXYPEPTIDASE"/>
    <property type="match status" value="1"/>
</dbReference>
<dbReference type="Gene3D" id="3.40.710.10">
    <property type="entry name" value="DD-peptidase/beta-lactamase superfamily"/>
    <property type="match status" value="1"/>
</dbReference>
<dbReference type="Pfam" id="PF18962">
    <property type="entry name" value="Por_Secre_tail"/>
    <property type="match status" value="1"/>
</dbReference>
<dbReference type="EMBL" id="VYQF01000001">
    <property type="protein sequence ID" value="KAA9041219.1"/>
    <property type="molecule type" value="Genomic_DNA"/>
</dbReference>
<dbReference type="PANTHER" id="PTHR46825">
    <property type="entry name" value="D-ALANYL-D-ALANINE-CARBOXYPEPTIDASE/ENDOPEPTIDASE AMPH"/>
    <property type="match status" value="1"/>
</dbReference>
<comment type="caution">
    <text evidence="3">The sequence shown here is derived from an EMBL/GenBank/DDBJ whole genome shotgun (WGS) entry which is preliminary data.</text>
</comment>
<dbReference type="InterPro" id="IPR001466">
    <property type="entry name" value="Beta-lactam-related"/>
</dbReference>
<proteinExistence type="predicted"/>
<sequence length="556" mass="61106">MKIITSKWLQHLCLLVISQLIVTSAILAQGFSPAVQLRLQHIIDSFQNNPANPFVGGMSVAIKADGLALWQGATGYAARNVDEQNNLLPGGTLFTTGMLSRMYSVTKTFTAPLVLELAKEGFFRLDDPVSNFIPMQLINPGLNPNVTIRQLLAHESGYSDYTDEYMLQVAVAFQPTHVWTAFETISFCHQINTPGAERRYSSTNYIMLGAIIETVTHKPIEQYYRERFFTPLGLSSMYLGGREPQDGHGVLVAPHDNLSPFNPIFQLTGQPTFPDAYTNISRFPSTAIVSLAFSGGGIVTNAADMAEWGNSLFGGRATSQDILDTMLKSISPTPDDGGDFLGYGLWTNKKISATDSFVMHNGIAPGYKALMAYQPDRKMTISILTNYFGCDPYAIAKKLYEALPNFLCGNDNRKEWKILLCYKGNDICVARQAAPELIKKGACLGSCAQQPPATKNISAVNGDEQKRIKEEGTFTVFPNPFTSQVTIQFKVAQSGMVNLQLYDLNGRLVKQLFSGNMREGMMKQITLQSLGLPGGTYSCRLQTTAGSSQRILVLNK</sequence>
<gene>
    <name evidence="3" type="ORF">FW778_04065</name>
</gene>
<dbReference type="SUPFAM" id="SSF56601">
    <property type="entry name" value="beta-lactamase/transpeptidase-like"/>
    <property type="match status" value="1"/>
</dbReference>
<keyword evidence="4" id="KW-1185">Reference proteome</keyword>
<feature type="domain" description="Beta-lactamase-related" evidence="1">
    <location>
        <begin position="56"/>
        <end position="397"/>
    </location>
</feature>
<dbReference type="InterPro" id="IPR012338">
    <property type="entry name" value="Beta-lactam/transpept-like"/>
</dbReference>
<evidence type="ECO:0000313" key="3">
    <source>
        <dbReference type="EMBL" id="KAA9041219.1"/>
    </source>
</evidence>
<evidence type="ECO:0000259" key="1">
    <source>
        <dbReference type="Pfam" id="PF00144"/>
    </source>
</evidence>